<organism evidence="1 2">
    <name type="scientific">Racocetra persica</name>
    <dbReference type="NCBI Taxonomy" id="160502"/>
    <lineage>
        <taxon>Eukaryota</taxon>
        <taxon>Fungi</taxon>
        <taxon>Fungi incertae sedis</taxon>
        <taxon>Mucoromycota</taxon>
        <taxon>Glomeromycotina</taxon>
        <taxon>Glomeromycetes</taxon>
        <taxon>Diversisporales</taxon>
        <taxon>Gigasporaceae</taxon>
        <taxon>Racocetra</taxon>
    </lineage>
</organism>
<sequence>MYYIDPEAMKNRKEKKLIRCIMNIPGSNFMWSIDEYDKLQHCGFYIHGTIDAYSRYIIWLEADTTNKKSIIILKYYLDTIKQIN</sequence>
<evidence type="ECO:0000313" key="2">
    <source>
        <dbReference type="Proteomes" id="UP000789920"/>
    </source>
</evidence>
<gene>
    <name evidence="1" type="ORF">RPERSI_LOCUS8991</name>
</gene>
<dbReference type="EMBL" id="CAJVQC010016655">
    <property type="protein sequence ID" value="CAG8678344.1"/>
    <property type="molecule type" value="Genomic_DNA"/>
</dbReference>
<proteinExistence type="predicted"/>
<comment type="caution">
    <text evidence="1">The sequence shown here is derived from an EMBL/GenBank/DDBJ whole genome shotgun (WGS) entry which is preliminary data.</text>
</comment>
<dbReference type="Proteomes" id="UP000789920">
    <property type="component" value="Unassembled WGS sequence"/>
</dbReference>
<protein>
    <submittedName>
        <fullName evidence="1">557_t:CDS:1</fullName>
    </submittedName>
</protein>
<feature type="non-terminal residue" evidence="1">
    <location>
        <position position="84"/>
    </location>
</feature>
<reference evidence="1" key="1">
    <citation type="submission" date="2021-06" db="EMBL/GenBank/DDBJ databases">
        <authorList>
            <person name="Kallberg Y."/>
            <person name="Tangrot J."/>
            <person name="Rosling A."/>
        </authorList>
    </citation>
    <scope>NUCLEOTIDE SEQUENCE</scope>
    <source>
        <strain evidence="1">MA461A</strain>
    </source>
</reference>
<keyword evidence="2" id="KW-1185">Reference proteome</keyword>
<evidence type="ECO:0000313" key="1">
    <source>
        <dbReference type="EMBL" id="CAG8678344.1"/>
    </source>
</evidence>
<name>A0ACA9NVL2_9GLOM</name>
<accession>A0ACA9NVL2</accession>